<feature type="region of interest" description="Disordered" evidence="9">
    <location>
        <begin position="97"/>
        <end position="119"/>
    </location>
</feature>
<dbReference type="PROSITE" id="PS50889">
    <property type="entry name" value="S4"/>
    <property type="match status" value="1"/>
</dbReference>
<comment type="similarity">
    <text evidence="1 8">Belongs to the universal ribosomal protein uS4 family.</text>
</comment>
<dbReference type="Proteomes" id="UP000626092">
    <property type="component" value="Unassembled WGS sequence"/>
</dbReference>
<organism evidence="12 13">
    <name type="scientific">Rhododendron simsii</name>
    <name type="common">Sims's rhododendron</name>
    <dbReference type="NCBI Taxonomy" id="118357"/>
    <lineage>
        <taxon>Eukaryota</taxon>
        <taxon>Viridiplantae</taxon>
        <taxon>Streptophyta</taxon>
        <taxon>Embryophyta</taxon>
        <taxon>Tracheophyta</taxon>
        <taxon>Spermatophyta</taxon>
        <taxon>Magnoliopsida</taxon>
        <taxon>eudicotyledons</taxon>
        <taxon>Gunneridae</taxon>
        <taxon>Pentapetalae</taxon>
        <taxon>asterids</taxon>
        <taxon>Ericales</taxon>
        <taxon>Ericaceae</taxon>
        <taxon>Ericoideae</taxon>
        <taxon>Rhodoreae</taxon>
        <taxon>Rhododendron</taxon>
    </lineage>
</organism>
<proteinExistence type="inferred from homology"/>
<dbReference type="GO" id="GO:0015935">
    <property type="term" value="C:small ribosomal subunit"/>
    <property type="evidence" value="ECO:0007669"/>
    <property type="project" value="InterPro"/>
</dbReference>
<dbReference type="CDD" id="cd00165">
    <property type="entry name" value="S4"/>
    <property type="match status" value="1"/>
</dbReference>
<feature type="domain" description="RNA-binding S4" evidence="10">
    <location>
        <begin position="903"/>
        <end position="974"/>
    </location>
</feature>
<name>A0A834L9B3_RHOSS</name>
<keyword evidence="2 7" id="KW-0699">rRNA-binding</keyword>
<evidence type="ECO:0000313" key="13">
    <source>
        <dbReference type="Proteomes" id="UP000626092"/>
    </source>
</evidence>
<evidence type="ECO:0000256" key="7">
    <source>
        <dbReference type="PROSITE-ProRule" id="PRU00182"/>
    </source>
</evidence>
<dbReference type="PANTHER" id="PTHR35476">
    <property type="entry name" value="MUCIN-LIKE PROTEIN"/>
    <property type="match status" value="1"/>
</dbReference>
<gene>
    <name evidence="12" type="ORF">RHSIM_Rhsim12G0061700</name>
</gene>
<dbReference type="Gene3D" id="3.10.290.10">
    <property type="entry name" value="RNA-binding S4 domain"/>
    <property type="match status" value="1"/>
</dbReference>
<dbReference type="FunFam" id="3.10.290.10:FF:000021">
    <property type="entry name" value="40S ribosomal protein S9"/>
    <property type="match status" value="1"/>
</dbReference>
<feature type="region of interest" description="Disordered" evidence="9">
    <location>
        <begin position="957"/>
        <end position="991"/>
    </location>
</feature>
<dbReference type="InterPro" id="IPR036986">
    <property type="entry name" value="S4_RNA-bd_sf"/>
</dbReference>
<dbReference type="OrthoDB" id="547043at2759"/>
<dbReference type="InterPro" id="IPR001912">
    <property type="entry name" value="Ribosomal_uS4_N"/>
</dbReference>
<evidence type="ECO:0000256" key="6">
    <source>
        <dbReference type="ARBA" id="ARBA00064713"/>
    </source>
</evidence>
<evidence type="ECO:0000256" key="9">
    <source>
        <dbReference type="SAM" id="MobiDB-lite"/>
    </source>
</evidence>
<sequence length="991" mass="112728">MNPMRRFPYTILTSLSHPTTTTTALLRPLSTKPTTTSNDEWNDAWESAWLPDDLSGQNRAPWESDVNFSLPDTTPTTPAATDVDAETKAFVEDMTDNWEQRRKSAKTQQRQEKEEKLKEMEKSSLYSLESIKRDYRVQKQRVHAGLWVKEIEKQEEDKLGDGFGGGDGIESLLDSCSEQITSNQHIHLGSETTEIQLDGLFFSQQIDSVEGGVVDRVVILDDVGFVLLRIGEYEQGCRYYAMNTYWEHRAIVFKRLENNSNSIGGTEVPGSDASIFDSPNNDLNNTKIPSSDEFKNKPDGWETTAKAQDGSVWEMSQREEDILIQEFERRIAFSKFQIASFIKTHIFSRRRPIDGWKYMIEEIGPNARKGKGSVSRLPSLSDASTQPFKEEKIPIASRVMSHKRSVHKSCLCCLCCHLFGRVFALSNMLKKGFLGPTPSSNCKSAVREKGKNIAITCPGEECTSVLPPDPLKGMSQFLDPLSIELIKSSLGEPSYFDSQDFQRSFKQLIDDCKDDFDPLVHLESLEHRASNFSEGREKHTQNISSKVVVEGESSRLPSPEVNIETYEKIEEPVDESVEMARQNIPRRVENEENSNGYKSTMIFGNQSSHKWSRMDFSESNHKKPSKRRKKVLMGRNYLLIDRGFSQSQVVGKTFRFFHQPSLSDVEIRKIEFSQEDMQMDFQGKQLLKSDFNLGCGTDKTTMDGLPNEIASDDPIIEEDKSPLQSHEFSFSSQGVSLGKFGYSPSRIVSFTLGGSKRIKAPRSYCDDMEVIMASFKVDPSSAFIIGVLGEPPADMVHVNYYRNYGKTFKKPRRPYEKERLDAELKLVGEYGLRCKRELWRVQYALSRIRNAARMLLTLDEKNSRRIFEGEALLRRMNRYGLLDESQNKLDYVLALTVENFLERRLQTLVFKTGMAKSIHHARVLIRQRHIRVGRQVVNVPSFMVRLDSQKHIDFSLTSPLGGGRPGRVKRKNMKAAAKKAAGGDGDEEDEE</sequence>
<dbReference type="EMBL" id="WJXA01000012">
    <property type="protein sequence ID" value="KAF7124535.1"/>
    <property type="molecule type" value="Genomic_DNA"/>
</dbReference>
<feature type="domain" description="Small ribosomal subunit protein uS4 N-terminal" evidence="11">
    <location>
        <begin position="802"/>
        <end position="902"/>
    </location>
</feature>
<feature type="compositionally biased region" description="Basic residues" evidence="9">
    <location>
        <begin position="966"/>
        <end position="977"/>
    </location>
</feature>
<keyword evidence="5 8" id="KW-0687">Ribonucleoprotein</keyword>
<dbReference type="Pfam" id="PF01479">
    <property type="entry name" value="S4"/>
    <property type="match status" value="1"/>
</dbReference>
<dbReference type="InterPro" id="IPR005710">
    <property type="entry name" value="Ribosomal_uS4_euk/arc"/>
</dbReference>
<keyword evidence="4 8" id="KW-0689">Ribosomal protein</keyword>
<dbReference type="GO" id="GO:0006412">
    <property type="term" value="P:translation"/>
    <property type="evidence" value="ECO:0007669"/>
    <property type="project" value="InterPro"/>
</dbReference>
<evidence type="ECO:0000256" key="5">
    <source>
        <dbReference type="ARBA" id="ARBA00023274"/>
    </source>
</evidence>
<evidence type="ECO:0000313" key="12">
    <source>
        <dbReference type="EMBL" id="KAF7124535.1"/>
    </source>
</evidence>
<evidence type="ECO:0000259" key="11">
    <source>
        <dbReference type="SMART" id="SM01390"/>
    </source>
</evidence>
<evidence type="ECO:0000256" key="1">
    <source>
        <dbReference type="ARBA" id="ARBA00007465"/>
    </source>
</evidence>
<comment type="caution">
    <text evidence="12">The sequence shown here is derived from an EMBL/GenBank/DDBJ whole genome shotgun (WGS) entry which is preliminary data.</text>
</comment>
<dbReference type="SMART" id="SM01390">
    <property type="entry name" value="Ribosomal_S4"/>
    <property type="match status" value="1"/>
</dbReference>
<dbReference type="InterPro" id="IPR002942">
    <property type="entry name" value="S4_RNA-bd"/>
</dbReference>
<dbReference type="AlphaFoldDB" id="A0A834L9B3"/>
<dbReference type="PROSITE" id="PS00632">
    <property type="entry name" value="RIBOSOMAL_S4"/>
    <property type="match status" value="1"/>
</dbReference>
<dbReference type="InterPro" id="IPR018079">
    <property type="entry name" value="Ribosomal_uS4_CS"/>
</dbReference>
<dbReference type="GO" id="GO:0003735">
    <property type="term" value="F:structural constituent of ribosome"/>
    <property type="evidence" value="ECO:0007669"/>
    <property type="project" value="InterPro"/>
</dbReference>
<evidence type="ECO:0008006" key="14">
    <source>
        <dbReference type="Google" id="ProtNLM"/>
    </source>
</evidence>
<protein>
    <recommendedName>
        <fullName evidence="14">Ribosomal protein S4</fullName>
    </recommendedName>
</protein>
<keyword evidence="13" id="KW-1185">Reference proteome</keyword>
<evidence type="ECO:0000256" key="3">
    <source>
        <dbReference type="ARBA" id="ARBA00022884"/>
    </source>
</evidence>
<feature type="region of interest" description="Disordered" evidence="9">
    <location>
        <begin position="532"/>
        <end position="551"/>
    </location>
</feature>
<evidence type="ECO:0000256" key="8">
    <source>
        <dbReference type="RuleBase" id="RU003699"/>
    </source>
</evidence>
<dbReference type="SUPFAM" id="SSF55174">
    <property type="entry name" value="Alpha-L RNA-binding motif"/>
    <property type="match status" value="1"/>
</dbReference>
<dbReference type="SMART" id="SM00363">
    <property type="entry name" value="S4"/>
    <property type="match status" value="1"/>
</dbReference>
<dbReference type="InterPro" id="IPR052851">
    <property type="entry name" value="GCD1_mitochondrial"/>
</dbReference>
<feature type="compositionally biased region" description="Basic and acidic residues" evidence="9">
    <location>
        <begin position="109"/>
        <end position="119"/>
    </location>
</feature>
<reference evidence="12" key="1">
    <citation type="submission" date="2019-11" db="EMBL/GenBank/DDBJ databases">
        <authorList>
            <person name="Liu Y."/>
            <person name="Hou J."/>
            <person name="Li T.-Q."/>
            <person name="Guan C.-H."/>
            <person name="Wu X."/>
            <person name="Wu H.-Z."/>
            <person name="Ling F."/>
            <person name="Zhang R."/>
            <person name="Shi X.-G."/>
            <person name="Ren J.-P."/>
            <person name="Chen E.-F."/>
            <person name="Sun J.-M."/>
        </authorList>
    </citation>
    <scope>NUCLEOTIDE SEQUENCE</scope>
    <source>
        <strain evidence="12">Adult_tree_wgs_1</strain>
        <tissue evidence="12">Leaves</tissue>
    </source>
</reference>
<dbReference type="PANTHER" id="PTHR35476:SF2">
    <property type="entry name" value="MUCIN-LIKE PROTEIN"/>
    <property type="match status" value="1"/>
</dbReference>
<dbReference type="NCBIfam" id="NF003139">
    <property type="entry name" value="PRK04051.1"/>
    <property type="match status" value="1"/>
</dbReference>
<dbReference type="NCBIfam" id="TIGR01018">
    <property type="entry name" value="uS4_arch"/>
    <property type="match status" value="1"/>
</dbReference>
<dbReference type="GO" id="GO:0019843">
    <property type="term" value="F:rRNA binding"/>
    <property type="evidence" value="ECO:0007669"/>
    <property type="project" value="UniProtKB-KW"/>
</dbReference>
<comment type="subunit">
    <text evidence="6">Binds to the translation initiation factors TIF3E1.</text>
</comment>
<evidence type="ECO:0000256" key="2">
    <source>
        <dbReference type="ARBA" id="ARBA00022730"/>
    </source>
</evidence>
<accession>A0A834L9B3</accession>
<keyword evidence="3 7" id="KW-0694">RNA-binding</keyword>
<evidence type="ECO:0000259" key="10">
    <source>
        <dbReference type="SMART" id="SM00363"/>
    </source>
</evidence>
<evidence type="ECO:0000256" key="4">
    <source>
        <dbReference type="ARBA" id="ARBA00022980"/>
    </source>
</evidence>
<dbReference type="Pfam" id="PF00163">
    <property type="entry name" value="Ribosomal_S4"/>
    <property type="match status" value="1"/>
</dbReference>